<keyword evidence="2" id="KW-0597">Phosphoprotein</keyword>
<feature type="coiled-coil region" evidence="4">
    <location>
        <begin position="392"/>
        <end position="419"/>
    </location>
</feature>
<keyword evidence="4" id="KW-0175">Coiled coil</keyword>
<dbReference type="GeneID" id="30906915"/>
<dbReference type="GO" id="GO:0032040">
    <property type="term" value="C:small-subunit processome"/>
    <property type="evidence" value="ECO:0007669"/>
    <property type="project" value="InterPro"/>
</dbReference>
<evidence type="ECO:0000256" key="2">
    <source>
        <dbReference type="ARBA" id="ARBA00022553"/>
    </source>
</evidence>
<feature type="compositionally biased region" description="Acidic residues" evidence="5">
    <location>
        <begin position="123"/>
        <end position="141"/>
    </location>
</feature>
<feature type="compositionally biased region" description="Acidic residues" evidence="5">
    <location>
        <begin position="194"/>
        <end position="210"/>
    </location>
</feature>
<dbReference type="PANTHER" id="PTHR14150">
    <property type="entry name" value="U3 SMALL NUCLEOLAR RNA-ASSOCIATED PROTEIN 14"/>
    <property type="match status" value="1"/>
</dbReference>
<evidence type="ECO:0000256" key="4">
    <source>
        <dbReference type="SAM" id="Coils"/>
    </source>
</evidence>
<organism evidence="6 7">
    <name type="scientific">Plasmodium coatneyi</name>
    <dbReference type="NCBI Taxonomy" id="208452"/>
    <lineage>
        <taxon>Eukaryota</taxon>
        <taxon>Sar</taxon>
        <taxon>Alveolata</taxon>
        <taxon>Apicomplexa</taxon>
        <taxon>Aconoidasida</taxon>
        <taxon>Haemosporida</taxon>
        <taxon>Plasmodiidae</taxon>
        <taxon>Plasmodium</taxon>
    </lineage>
</organism>
<feature type="compositionally biased region" description="Basic residues" evidence="5">
    <location>
        <begin position="21"/>
        <end position="35"/>
    </location>
</feature>
<evidence type="ECO:0000256" key="3">
    <source>
        <dbReference type="ARBA" id="ARBA00023242"/>
    </source>
</evidence>
<protein>
    <recommendedName>
        <fullName evidence="8">U3 small nucleolar RNA-associated protein 14</fullName>
    </recommendedName>
</protein>
<keyword evidence="3" id="KW-0539">Nucleus</keyword>
<feature type="compositionally biased region" description="Basic residues" evidence="5">
    <location>
        <begin position="99"/>
        <end position="120"/>
    </location>
</feature>
<evidence type="ECO:0000256" key="5">
    <source>
        <dbReference type="SAM" id="MobiDB-lite"/>
    </source>
</evidence>
<dbReference type="VEuPathDB" id="PlasmoDB:PCOAH_00001960"/>
<feature type="compositionally biased region" description="Acidic residues" evidence="5">
    <location>
        <begin position="85"/>
        <end position="94"/>
    </location>
</feature>
<dbReference type="InterPro" id="IPR006709">
    <property type="entry name" value="SSU_processome_Utp14"/>
</dbReference>
<name>A0A1B1DT39_9APIC</name>
<feature type="region of interest" description="Disordered" evidence="5">
    <location>
        <begin position="1"/>
        <end position="169"/>
    </location>
</feature>
<accession>A0A1B1DT39</accession>
<comment type="subcellular location">
    <subcellularLocation>
        <location evidence="1">Nucleus</location>
        <location evidence="1">Nucleolus</location>
    </subcellularLocation>
</comment>
<dbReference type="RefSeq" id="XP_019912450.1">
    <property type="nucleotide sequence ID" value="XM_020057013.1"/>
</dbReference>
<evidence type="ECO:0000313" key="7">
    <source>
        <dbReference type="Proteomes" id="UP000092716"/>
    </source>
</evidence>
<dbReference type="PANTHER" id="PTHR14150:SF12">
    <property type="entry name" value="U3 SMALL NUCLEOLAR RNA-ASSOCIATED PROTEIN 14 HOMOLOG A"/>
    <property type="match status" value="1"/>
</dbReference>
<evidence type="ECO:0000256" key="1">
    <source>
        <dbReference type="ARBA" id="ARBA00004604"/>
    </source>
</evidence>
<feature type="compositionally biased region" description="Basic residues" evidence="5">
    <location>
        <begin position="64"/>
        <end position="78"/>
    </location>
</feature>
<feature type="compositionally biased region" description="Basic and acidic residues" evidence="5">
    <location>
        <begin position="142"/>
        <end position="155"/>
    </location>
</feature>
<feature type="compositionally biased region" description="Basic and acidic residues" evidence="5">
    <location>
        <begin position="606"/>
        <end position="616"/>
    </location>
</feature>
<dbReference type="KEGG" id="pcot:PCOAH_00001960"/>
<gene>
    <name evidence="6" type="ORF">PCOAH_00001960</name>
</gene>
<dbReference type="Proteomes" id="UP000092716">
    <property type="component" value="Chromosome 1"/>
</dbReference>
<dbReference type="GO" id="GO:0006364">
    <property type="term" value="P:rRNA processing"/>
    <property type="evidence" value="ECO:0007669"/>
    <property type="project" value="InterPro"/>
</dbReference>
<dbReference type="Pfam" id="PF04615">
    <property type="entry name" value="Utp14"/>
    <property type="match status" value="1"/>
</dbReference>
<feature type="region of interest" description="Disordered" evidence="5">
    <location>
        <begin position="606"/>
        <end position="629"/>
    </location>
</feature>
<evidence type="ECO:0000313" key="6">
    <source>
        <dbReference type="EMBL" id="ANQ05755.1"/>
    </source>
</evidence>
<sequence length="911" mass="104936">MESLEDVSTTLSGGLAGTPGKMKKGKKMGKLKKLLKKEGLSKKKAAIKMAKLIEKGKIPSLKGTMKKKMKKKMGKVKRAIGNGGCDDDEEDDCDDDRRRRGKEKRKGKKASKGKQSKRKREQTEDEDDPTDDESEEEDGADLFEREDVILEEKNVTAKGMTKQSDPSENFIQFLKKYNDQGEEIPKRRKSLDKDNDEEEEYGFPPEEAEAESYQYLSQRDDVYKIEKPVEQVNLSDFIYTGDVVSREQVSEDIDMLTRGQLAKGKTSTHMSILEEQKMNEHLAYVNNVEQINKLNKSFYVISNAQGVHFGQGGKNGLVEVNSEEFLNKNLLRRRANVENKRNEEHMEETDPVGDVPPSTANREDSMTALEFEAEMQKNLRKSKMLIVSDDVLKTEREKKRDEMKKIAQLKALLQKEEKKNKYKKRIKSKSYRRHLRMKEKKEEEKIIAKIHSEHPDLAENLANYEKEYAQKRNLINNVKKRKTVRLLNRYKNEELKKQMLKSFQAEKEEKNVLRRIIERAVVEEEDGGETTNDEGESNHHDNASDPLQGDDNSGDEVVSTSLSKKNKVRKELQKRNLERFSFVRNAEERKRDEELYQQRKRLLDKVERKKDEKDPMESCSSDEGSDAERARLDLGLSNEVRKSTAKEASKARAQLARDADLVNALRKGGILGEGDNPSGVTQLDNPSGESAVEETLNQETPEEDNPQEEKPPNVGDLRDINAIDAIDAIDDGSVLQNFGENLTVYNLENEVYEDYVNINPDIADGNIPREDDELLQLSDDERVTTERVSEREWCNYETLLELEKNKLMKEKEIIEQKKRIPIHTISVFNKKDRKFEKYFVDKVPYPYERKDYEKTLNINLNKEVNDISAHAKLVAPRLSNRVGNIVSPLVRNPFEIARILTLKRGKNRSKL</sequence>
<feature type="compositionally biased region" description="Acidic residues" evidence="5">
    <location>
        <begin position="523"/>
        <end position="535"/>
    </location>
</feature>
<dbReference type="EMBL" id="CP016239">
    <property type="protein sequence ID" value="ANQ05755.1"/>
    <property type="molecule type" value="Genomic_DNA"/>
</dbReference>
<feature type="region of interest" description="Disordered" evidence="5">
    <location>
        <begin position="184"/>
        <end position="211"/>
    </location>
</feature>
<feature type="compositionally biased region" description="Polar residues" evidence="5">
    <location>
        <begin position="678"/>
        <end position="688"/>
    </location>
</feature>
<feature type="region of interest" description="Disordered" evidence="5">
    <location>
        <begin position="338"/>
        <end position="361"/>
    </location>
</feature>
<keyword evidence="7" id="KW-1185">Reference proteome</keyword>
<proteinExistence type="predicted"/>
<feature type="region of interest" description="Disordered" evidence="5">
    <location>
        <begin position="521"/>
        <end position="570"/>
    </location>
</feature>
<dbReference type="OrthoDB" id="378860at2759"/>
<reference evidence="7" key="1">
    <citation type="submission" date="2016-06" db="EMBL/GenBank/DDBJ databases">
        <title>First high quality genome sequence of Plasmodium coatneyi using continuous long reads from single molecule, real-time sequencing.</title>
        <authorList>
            <person name="Chien J.-T."/>
            <person name="Pakala S.B."/>
            <person name="Geraldo J.A."/>
            <person name="Lapp S.A."/>
            <person name="Barnwell J.W."/>
            <person name="Kissinger J.C."/>
            <person name="Galinski M.R."/>
            <person name="Humphrey J.C."/>
        </authorList>
    </citation>
    <scope>NUCLEOTIDE SEQUENCE [LARGE SCALE GENOMIC DNA]</scope>
    <source>
        <strain evidence="7">Hackeri</strain>
    </source>
</reference>
<feature type="region of interest" description="Disordered" evidence="5">
    <location>
        <begin position="668"/>
        <end position="715"/>
    </location>
</feature>
<evidence type="ECO:0008006" key="8">
    <source>
        <dbReference type="Google" id="ProtNLM"/>
    </source>
</evidence>
<dbReference type="AlphaFoldDB" id="A0A1B1DT39"/>
<feature type="compositionally biased region" description="Polar residues" evidence="5">
    <location>
        <begin position="1"/>
        <end position="12"/>
    </location>
</feature>